<name>A0ABW5JYJ4_9FLAO</name>
<proteinExistence type="predicted"/>
<organism evidence="1 2">
    <name type="scientific">Gelatiniphilus marinus</name>
    <dbReference type="NCBI Taxonomy" id="1759464"/>
    <lineage>
        <taxon>Bacteria</taxon>
        <taxon>Pseudomonadati</taxon>
        <taxon>Bacteroidota</taxon>
        <taxon>Flavobacteriia</taxon>
        <taxon>Flavobacteriales</taxon>
        <taxon>Flavobacteriaceae</taxon>
        <taxon>Gelatiniphilus</taxon>
    </lineage>
</organism>
<evidence type="ECO:0000313" key="1">
    <source>
        <dbReference type="EMBL" id="MFD2536578.1"/>
    </source>
</evidence>
<keyword evidence="2" id="KW-1185">Reference proteome</keyword>
<dbReference type="EMBL" id="JBHULK010000011">
    <property type="protein sequence ID" value="MFD2536578.1"/>
    <property type="molecule type" value="Genomic_DNA"/>
</dbReference>
<comment type="caution">
    <text evidence="1">The sequence shown here is derived from an EMBL/GenBank/DDBJ whole genome shotgun (WGS) entry which is preliminary data.</text>
</comment>
<sequence>MGEFSKVELLIIEKCTEAIGSFIYALTSTQRDKDRLLYSSCLNDDEKEDYTKSEIKKMQRKLSKCNPDIAEFIRCYLSPSEFDLSGDTYDQYRDRLIKNFLITEFEDVLEVLTSKFKDGSEIENVDILFWDEIIEEGQYGIDNKFMMHFVKFMALAERLSTFRSMLEMIEKEKSKPNLDNILNKMKAQSEALKPKKIEDEFKAILDGLRDNNVSDLKLYTIIKTQTGLDKTALNYMKEEILWYLFSMKTAQEAFYTKEQLDRAILDIKSKHTEGELINLGYLKTTKMFLDYEYADPEEPIYWNKEKLLFPDEFKTIERLIAIINDNIGEEKEQEKDSKDSKSTQNLSDITNQINIDYALKLMEDLSITLNYKFNLSERKKGAIRGVIEALKESSILPNQSLTLLCDLVAKEIELQLNSKLDASNTSEEYKKKALEYIKHKPLH</sequence>
<evidence type="ECO:0000313" key="2">
    <source>
        <dbReference type="Proteomes" id="UP001597441"/>
    </source>
</evidence>
<gene>
    <name evidence="1" type="ORF">ACFSQS_15815</name>
</gene>
<dbReference type="RefSeq" id="WP_388021159.1">
    <property type="nucleotide sequence ID" value="NZ_JBHUDT010000010.1"/>
</dbReference>
<accession>A0ABW5JYJ4</accession>
<dbReference type="Proteomes" id="UP001597441">
    <property type="component" value="Unassembled WGS sequence"/>
</dbReference>
<reference evidence="2" key="1">
    <citation type="journal article" date="2019" name="Int. J. Syst. Evol. Microbiol.">
        <title>The Global Catalogue of Microorganisms (GCM) 10K type strain sequencing project: providing services to taxonomists for standard genome sequencing and annotation.</title>
        <authorList>
            <consortium name="The Broad Institute Genomics Platform"/>
            <consortium name="The Broad Institute Genome Sequencing Center for Infectious Disease"/>
            <person name="Wu L."/>
            <person name="Ma J."/>
        </authorList>
    </citation>
    <scope>NUCLEOTIDE SEQUENCE [LARGE SCALE GENOMIC DNA]</scope>
    <source>
        <strain evidence="2">KCTC 42903</strain>
    </source>
</reference>
<protein>
    <submittedName>
        <fullName evidence="1">Uncharacterized protein</fullName>
    </submittedName>
</protein>